<dbReference type="EMBL" id="UOFE01000027">
    <property type="protein sequence ID" value="VAW52431.1"/>
    <property type="molecule type" value="Genomic_DNA"/>
</dbReference>
<dbReference type="InterPro" id="IPR003399">
    <property type="entry name" value="Mce/MlaD"/>
</dbReference>
<protein>
    <submittedName>
        <fullName evidence="2">Phospholipid ABC transporter substrate-binding protein MlaD</fullName>
    </submittedName>
</protein>
<dbReference type="AlphaFoldDB" id="A0A3B0WAX6"/>
<dbReference type="NCBIfam" id="TIGR04430">
    <property type="entry name" value="OM_asym_MlaD"/>
    <property type="match status" value="1"/>
</dbReference>
<accession>A0A3B0WAX6</accession>
<gene>
    <name evidence="2" type="ORF">MNBD_GAMMA05-747</name>
</gene>
<dbReference type="GO" id="GO:0005543">
    <property type="term" value="F:phospholipid binding"/>
    <property type="evidence" value="ECO:0007669"/>
    <property type="project" value="TreeGrafter"/>
</dbReference>
<dbReference type="PANTHER" id="PTHR33371:SF4">
    <property type="entry name" value="INTERMEMBRANE PHOSPHOLIPID TRANSPORT SYSTEM BINDING PROTEIN MLAD"/>
    <property type="match status" value="1"/>
</dbReference>
<evidence type="ECO:0000259" key="1">
    <source>
        <dbReference type="Pfam" id="PF02470"/>
    </source>
</evidence>
<dbReference type="Pfam" id="PF02470">
    <property type="entry name" value="MlaD"/>
    <property type="match status" value="1"/>
</dbReference>
<dbReference type="InterPro" id="IPR052336">
    <property type="entry name" value="MlaD_Phospholipid_Transporter"/>
</dbReference>
<dbReference type="InterPro" id="IPR030970">
    <property type="entry name" value="ABC_MlaD"/>
</dbReference>
<dbReference type="PANTHER" id="PTHR33371">
    <property type="entry name" value="INTERMEMBRANE PHOSPHOLIPID TRANSPORT SYSTEM BINDING PROTEIN MLAD-RELATED"/>
    <property type="match status" value="1"/>
</dbReference>
<name>A0A3B0WAX6_9ZZZZ</name>
<dbReference type="GO" id="GO:0005548">
    <property type="term" value="F:phospholipid transporter activity"/>
    <property type="evidence" value="ECO:0007669"/>
    <property type="project" value="TreeGrafter"/>
</dbReference>
<reference evidence="2" key="1">
    <citation type="submission" date="2018-06" db="EMBL/GenBank/DDBJ databases">
        <authorList>
            <person name="Zhirakovskaya E."/>
        </authorList>
    </citation>
    <scope>NUCLEOTIDE SEQUENCE</scope>
</reference>
<organism evidence="2">
    <name type="scientific">hydrothermal vent metagenome</name>
    <dbReference type="NCBI Taxonomy" id="652676"/>
    <lineage>
        <taxon>unclassified sequences</taxon>
        <taxon>metagenomes</taxon>
        <taxon>ecological metagenomes</taxon>
    </lineage>
</organism>
<evidence type="ECO:0000313" key="2">
    <source>
        <dbReference type="EMBL" id="VAW52431.1"/>
    </source>
</evidence>
<sequence length="154" mass="16721">MTSRKIEILVGFFIAAAIAAFFMLAMSVSNMSSYGSGEQYTIKARFDNVGGLKVRSPVSAGGVRIGRVKDIQYSSETYEAIVSMAIDTQYDKFPLDTAASILTSGLLGEQFVGFEPGAEEEYLKDGDSIDLTQSALVLEQIIGQFLYSQADDKE</sequence>
<proteinExistence type="predicted"/>
<feature type="domain" description="Mce/MlaD" evidence="1">
    <location>
        <begin position="39"/>
        <end position="117"/>
    </location>
</feature>